<name>A0A0E9PF78_ANGAN</name>
<accession>A0A0E9PF78</accession>
<sequence>MKIQVKARTVSFNVCHTKSLFLASHRPNVSLI</sequence>
<dbReference type="EMBL" id="GBXM01105321">
    <property type="protein sequence ID" value="JAH03256.1"/>
    <property type="molecule type" value="Transcribed_RNA"/>
</dbReference>
<dbReference type="AlphaFoldDB" id="A0A0E9PF78"/>
<reference evidence="1" key="1">
    <citation type="submission" date="2014-11" db="EMBL/GenBank/DDBJ databases">
        <authorList>
            <person name="Amaro Gonzalez C."/>
        </authorList>
    </citation>
    <scope>NUCLEOTIDE SEQUENCE</scope>
</reference>
<organism evidence="1">
    <name type="scientific">Anguilla anguilla</name>
    <name type="common">European freshwater eel</name>
    <name type="synonym">Muraena anguilla</name>
    <dbReference type="NCBI Taxonomy" id="7936"/>
    <lineage>
        <taxon>Eukaryota</taxon>
        <taxon>Metazoa</taxon>
        <taxon>Chordata</taxon>
        <taxon>Craniata</taxon>
        <taxon>Vertebrata</taxon>
        <taxon>Euteleostomi</taxon>
        <taxon>Actinopterygii</taxon>
        <taxon>Neopterygii</taxon>
        <taxon>Teleostei</taxon>
        <taxon>Anguilliformes</taxon>
        <taxon>Anguillidae</taxon>
        <taxon>Anguilla</taxon>
    </lineage>
</organism>
<proteinExistence type="predicted"/>
<reference evidence="1" key="2">
    <citation type="journal article" date="2015" name="Fish Shellfish Immunol.">
        <title>Early steps in the European eel (Anguilla anguilla)-Vibrio vulnificus interaction in the gills: Role of the RtxA13 toxin.</title>
        <authorList>
            <person name="Callol A."/>
            <person name="Pajuelo D."/>
            <person name="Ebbesson L."/>
            <person name="Teles M."/>
            <person name="MacKenzie S."/>
            <person name="Amaro C."/>
        </authorList>
    </citation>
    <scope>NUCLEOTIDE SEQUENCE</scope>
</reference>
<evidence type="ECO:0000313" key="1">
    <source>
        <dbReference type="EMBL" id="JAH03256.1"/>
    </source>
</evidence>
<protein>
    <submittedName>
        <fullName evidence="1">Uncharacterized protein</fullName>
    </submittedName>
</protein>